<gene>
    <name evidence="2" type="ORF">HaLaN_11479</name>
</gene>
<feature type="region of interest" description="Disordered" evidence="1">
    <location>
        <begin position="138"/>
        <end position="158"/>
    </location>
</feature>
<proteinExistence type="predicted"/>
<name>A0A699Z0G0_HAELA</name>
<accession>A0A699Z0G0</accession>
<dbReference type="EMBL" id="BLLF01000829">
    <property type="protein sequence ID" value="GFH15280.1"/>
    <property type="molecule type" value="Genomic_DNA"/>
</dbReference>
<dbReference type="Proteomes" id="UP000485058">
    <property type="component" value="Unassembled WGS sequence"/>
</dbReference>
<evidence type="ECO:0000256" key="1">
    <source>
        <dbReference type="SAM" id="MobiDB-lite"/>
    </source>
</evidence>
<keyword evidence="3" id="KW-1185">Reference proteome</keyword>
<reference evidence="2 3" key="1">
    <citation type="submission" date="2020-02" db="EMBL/GenBank/DDBJ databases">
        <title>Draft genome sequence of Haematococcus lacustris strain NIES-144.</title>
        <authorList>
            <person name="Morimoto D."/>
            <person name="Nakagawa S."/>
            <person name="Yoshida T."/>
            <person name="Sawayama S."/>
        </authorList>
    </citation>
    <scope>NUCLEOTIDE SEQUENCE [LARGE SCALE GENOMIC DNA]</scope>
    <source>
        <strain evidence="2 3">NIES-144</strain>
    </source>
</reference>
<feature type="region of interest" description="Disordered" evidence="1">
    <location>
        <begin position="52"/>
        <end position="80"/>
    </location>
</feature>
<sequence>MLIKHESCVERGLAAQALQGGAVSSHPTGSGPGAAQRAAAAAEVAVLQAGPQVSSAPQLAATPTPGGGLRLAPPPVDLLGGREMPGHKLAQAPAASWPVATPAPNPTLAAASAGVSKPAAPAFDIFADLQQPAALLQPRGAAASQPAASQETGWATFD</sequence>
<dbReference type="AlphaFoldDB" id="A0A699Z0G0"/>
<evidence type="ECO:0000313" key="3">
    <source>
        <dbReference type="Proteomes" id="UP000485058"/>
    </source>
</evidence>
<comment type="caution">
    <text evidence="2">The sequence shown here is derived from an EMBL/GenBank/DDBJ whole genome shotgun (WGS) entry which is preliminary data.</text>
</comment>
<organism evidence="2 3">
    <name type="scientific">Haematococcus lacustris</name>
    <name type="common">Green alga</name>
    <name type="synonym">Haematococcus pluvialis</name>
    <dbReference type="NCBI Taxonomy" id="44745"/>
    <lineage>
        <taxon>Eukaryota</taxon>
        <taxon>Viridiplantae</taxon>
        <taxon>Chlorophyta</taxon>
        <taxon>core chlorophytes</taxon>
        <taxon>Chlorophyceae</taxon>
        <taxon>CS clade</taxon>
        <taxon>Chlamydomonadales</taxon>
        <taxon>Haematococcaceae</taxon>
        <taxon>Haematococcus</taxon>
    </lineage>
</organism>
<evidence type="ECO:0000313" key="2">
    <source>
        <dbReference type="EMBL" id="GFH15280.1"/>
    </source>
</evidence>
<protein>
    <submittedName>
        <fullName evidence="2">Uncharacterized protein</fullName>
    </submittedName>
</protein>
<feature type="compositionally biased region" description="Polar residues" evidence="1">
    <location>
        <begin position="146"/>
        <end position="158"/>
    </location>
</feature>